<comment type="function">
    <text evidence="9">Protein O-glucosyltransferase. Catalyzes the reaction that attaches glucose through an O-glycosidic linkage to a conserved serine residue found in the consensus sequence C-X-S-X-[PA]-C in epidermal growth factor-like repeats. Regulates Notch signaling by glucosylating Notch in the ER, glucosylation is required for the correct folding and cleavage of Notch.</text>
</comment>
<evidence type="ECO:0000256" key="13">
    <source>
        <dbReference type="SAM" id="SignalP"/>
    </source>
</evidence>
<comment type="similarity">
    <text evidence="3">Belongs to the KDELC family.</text>
</comment>
<organism evidence="15 16">
    <name type="scientific">Exocentrus adspersus</name>
    <dbReference type="NCBI Taxonomy" id="1586481"/>
    <lineage>
        <taxon>Eukaryota</taxon>
        <taxon>Metazoa</taxon>
        <taxon>Ecdysozoa</taxon>
        <taxon>Arthropoda</taxon>
        <taxon>Hexapoda</taxon>
        <taxon>Insecta</taxon>
        <taxon>Pterygota</taxon>
        <taxon>Neoptera</taxon>
        <taxon>Endopterygota</taxon>
        <taxon>Coleoptera</taxon>
        <taxon>Polyphaga</taxon>
        <taxon>Cucujiformia</taxon>
        <taxon>Chrysomeloidea</taxon>
        <taxon>Cerambycidae</taxon>
        <taxon>Lamiinae</taxon>
        <taxon>Acanthocinini</taxon>
        <taxon>Exocentrus</taxon>
    </lineage>
</organism>
<evidence type="ECO:0000313" key="15">
    <source>
        <dbReference type="EMBL" id="KAJ8913564.1"/>
    </source>
</evidence>
<dbReference type="SUPFAM" id="SSF81296">
    <property type="entry name" value="E set domains"/>
    <property type="match status" value="1"/>
</dbReference>
<dbReference type="GO" id="GO:0046527">
    <property type="term" value="F:glucosyltransferase activity"/>
    <property type="evidence" value="ECO:0007669"/>
    <property type="project" value="TreeGrafter"/>
</dbReference>
<reference evidence="15 16" key="1">
    <citation type="journal article" date="2023" name="Insect Mol. Biol.">
        <title>Genome sequencing provides insights into the evolution of gene families encoding plant cell wall-degrading enzymes in longhorned beetles.</title>
        <authorList>
            <person name="Shin N.R."/>
            <person name="Okamura Y."/>
            <person name="Kirsch R."/>
            <person name="Pauchet Y."/>
        </authorList>
    </citation>
    <scope>NUCLEOTIDE SEQUENCE [LARGE SCALE GENOMIC DNA]</scope>
    <source>
        <strain evidence="15">EAD_L_NR</strain>
    </source>
</reference>
<keyword evidence="4" id="KW-0328">Glycosyltransferase</keyword>
<feature type="repeat" description="Filamin" evidence="12">
    <location>
        <begin position="20"/>
        <end position="128"/>
    </location>
</feature>
<dbReference type="Pfam" id="PF05686">
    <property type="entry name" value="Glyco_transf_90"/>
    <property type="match status" value="1"/>
</dbReference>
<dbReference type="InterPro" id="IPR006598">
    <property type="entry name" value="CAP10"/>
</dbReference>
<evidence type="ECO:0000256" key="4">
    <source>
        <dbReference type="ARBA" id="ARBA00022676"/>
    </source>
</evidence>
<evidence type="ECO:0000256" key="8">
    <source>
        <dbReference type="ARBA" id="ARBA00023180"/>
    </source>
</evidence>
<dbReference type="PROSITE" id="PS50194">
    <property type="entry name" value="FILAMIN_REPEAT"/>
    <property type="match status" value="1"/>
</dbReference>
<evidence type="ECO:0000256" key="5">
    <source>
        <dbReference type="ARBA" id="ARBA00022679"/>
    </source>
</evidence>
<sequence>MNLLSVAFIFHILIDRTLPLTEVSAELSKVWGPGLAPDKIIMPARYFFIQVVNAANNNITTPLTEPFQVVIDGATKTKKPCRLWTAMLDRRDGSYIVRYKMYEPCVYMKISVVHENKHVAQSPYIINNVVYPEDCMCPKKNFNEVTSSWDCGLVPSEITKRLNVFNKIHWDEYRDKLIKTFDRPHAVSLCHYVVKNNEIYRKCYGKYVGFNMFMDNILLSLARKVELPDLEFFVNLGDWPLSLYNLPEKFPILSWCVSTDSYDIVMPTYDITESTLENMGRVMLDMLSVQGNVEASWEDRIPKLFWRGRDSNRHRLNLIQISRKYPELFNVSLTNFFFYRDEEHIYGPKSDYVSFFNFFDYKYQLAIDGTVAPYRMPYLLAGGSLVFKPESKYLEHFYSDLIPNVHYIPVKEDLSDLVDKLKWAIDNDDAAKEIAKAGQKFANQYLLPKNIFCYHMQLFDELSKRVVSTVTVGEGMEHVAQTKIQKCDCDDRIKDEL</sequence>
<dbReference type="GO" id="GO:0005788">
    <property type="term" value="C:endoplasmic reticulum lumen"/>
    <property type="evidence" value="ECO:0007669"/>
    <property type="project" value="UniProtKB-SubCell"/>
</dbReference>
<dbReference type="SMART" id="SM00672">
    <property type="entry name" value="CAP10"/>
    <property type="match status" value="1"/>
</dbReference>
<dbReference type="Proteomes" id="UP001159042">
    <property type="component" value="Unassembled WGS sequence"/>
</dbReference>
<keyword evidence="8" id="KW-0325">Glycoprotein</keyword>
<keyword evidence="7" id="KW-0256">Endoplasmic reticulum</keyword>
<dbReference type="EMBL" id="JANEYG010000092">
    <property type="protein sequence ID" value="KAJ8913564.1"/>
    <property type="molecule type" value="Genomic_DNA"/>
</dbReference>
<dbReference type="FunFam" id="2.60.40.10:FF:000419">
    <property type="entry name" value="KDEL (Lys-Asp-Glu-Leu) containing 1"/>
    <property type="match status" value="1"/>
</dbReference>
<evidence type="ECO:0000256" key="6">
    <source>
        <dbReference type="ARBA" id="ARBA00022729"/>
    </source>
</evidence>
<comment type="pathway">
    <text evidence="2">Protein modification; protein glycosylation.</text>
</comment>
<name>A0AAV8VHD1_9CUCU</name>
<dbReference type="InterPro" id="IPR014756">
    <property type="entry name" value="Ig_E-set"/>
</dbReference>
<proteinExistence type="inferred from homology"/>
<feature type="domain" description="Glycosyl transferase CAP10" evidence="14">
    <location>
        <begin position="226"/>
        <end position="469"/>
    </location>
</feature>
<evidence type="ECO:0000256" key="10">
    <source>
        <dbReference type="ARBA" id="ARBA00047553"/>
    </source>
</evidence>
<feature type="signal peptide" evidence="13">
    <location>
        <begin position="1"/>
        <end position="19"/>
    </location>
</feature>
<comment type="catalytic activity">
    <reaction evidence="11">
        <text>L-seryl-[EGF-like domain protein] + UDP-alpha-D-glucose = 3-O-(beta-D-glucosyl)-L-seryl-[EGF-like domain protein] + UDP + H(+)</text>
        <dbReference type="Rhea" id="RHEA:58116"/>
        <dbReference type="Rhea" id="RHEA-COMP:14610"/>
        <dbReference type="Rhea" id="RHEA-COMP:16010"/>
        <dbReference type="ChEBI" id="CHEBI:15378"/>
        <dbReference type="ChEBI" id="CHEBI:29999"/>
        <dbReference type="ChEBI" id="CHEBI:58223"/>
        <dbReference type="ChEBI" id="CHEBI:58885"/>
        <dbReference type="ChEBI" id="CHEBI:140576"/>
    </reaction>
</comment>
<dbReference type="InterPro" id="IPR017868">
    <property type="entry name" value="Filamin/ABP280_repeat-like"/>
</dbReference>
<dbReference type="Pfam" id="PF00630">
    <property type="entry name" value="Filamin"/>
    <property type="match status" value="1"/>
</dbReference>
<evidence type="ECO:0000256" key="2">
    <source>
        <dbReference type="ARBA" id="ARBA00004922"/>
    </source>
</evidence>
<keyword evidence="5" id="KW-0808">Transferase</keyword>
<evidence type="ECO:0000256" key="7">
    <source>
        <dbReference type="ARBA" id="ARBA00022824"/>
    </source>
</evidence>
<dbReference type="AlphaFoldDB" id="A0AAV8VHD1"/>
<evidence type="ECO:0000256" key="11">
    <source>
        <dbReference type="ARBA" id="ARBA00049246"/>
    </source>
</evidence>
<dbReference type="Gene3D" id="2.60.40.10">
    <property type="entry name" value="Immunoglobulins"/>
    <property type="match status" value="1"/>
</dbReference>
<protein>
    <recommendedName>
        <fullName evidence="14">Glycosyl transferase CAP10 domain-containing protein</fullName>
    </recommendedName>
</protein>
<dbReference type="SMART" id="SM00557">
    <property type="entry name" value="IG_FLMN"/>
    <property type="match status" value="1"/>
</dbReference>
<feature type="chain" id="PRO_5043866175" description="Glycosyl transferase CAP10 domain-containing protein" evidence="13">
    <location>
        <begin position="20"/>
        <end position="497"/>
    </location>
</feature>
<dbReference type="InterPro" id="IPR051091">
    <property type="entry name" value="O-Glucosyltr/Glycosyltrsf_90"/>
</dbReference>
<dbReference type="InterPro" id="IPR001298">
    <property type="entry name" value="Filamin/ABP280_rpt"/>
</dbReference>
<gene>
    <name evidence="15" type="ORF">NQ315_017115</name>
</gene>
<evidence type="ECO:0000256" key="9">
    <source>
        <dbReference type="ARBA" id="ARBA00045690"/>
    </source>
</evidence>
<comment type="catalytic activity">
    <reaction evidence="10">
        <text>L-seryl-[EGF-like domain protein] + UDP-alpha-D-xylose = 3-O-(beta-D-xylosyl)-L-seryl-[EGF-like domain protein] + UDP + H(+)</text>
        <dbReference type="Rhea" id="RHEA:62016"/>
        <dbReference type="Rhea" id="RHEA-COMP:16010"/>
        <dbReference type="Rhea" id="RHEA-COMP:16011"/>
        <dbReference type="ChEBI" id="CHEBI:15378"/>
        <dbReference type="ChEBI" id="CHEBI:29999"/>
        <dbReference type="ChEBI" id="CHEBI:57632"/>
        <dbReference type="ChEBI" id="CHEBI:58223"/>
        <dbReference type="ChEBI" id="CHEBI:132085"/>
    </reaction>
</comment>
<comment type="caution">
    <text evidence="15">The sequence shown here is derived from an EMBL/GenBank/DDBJ whole genome shotgun (WGS) entry which is preliminary data.</text>
</comment>
<dbReference type="PANTHER" id="PTHR12203:SF122">
    <property type="entry name" value="GLYCOSYL TRANSFERASE CAP10 DOMAIN-CONTAINING PROTEIN"/>
    <property type="match status" value="1"/>
</dbReference>
<evidence type="ECO:0000256" key="1">
    <source>
        <dbReference type="ARBA" id="ARBA00004319"/>
    </source>
</evidence>
<evidence type="ECO:0000256" key="3">
    <source>
        <dbReference type="ARBA" id="ARBA00006063"/>
    </source>
</evidence>
<keyword evidence="16" id="KW-1185">Reference proteome</keyword>
<dbReference type="PANTHER" id="PTHR12203">
    <property type="entry name" value="KDEL LYS-ASP-GLU-LEU CONTAINING - RELATED"/>
    <property type="match status" value="1"/>
</dbReference>
<comment type="subcellular location">
    <subcellularLocation>
        <location evidence="1">Endoplasmic reticulum lumen</location>
    </subcellularLocation>
</comment>
<evidence type="ECO:0000259" key="14">
    <source>
        <dbReference type="SMART" id="SM00672"/>
    </source>
</evidence>
<evidence type="ECO:0000313" key="16">
    <source>
        <dbReference type="Proteomes" id="UP001159042"/>
    </source>
</evidence>
<accession>A0AAV8VHD1</accession>
<keyword evidence="6 13" id="KW-0732">Signal</keyword>
<dbReference type="InterPro" id="IPR013783">
    <property type="entry name" value="Ig-like_fold"/>
</dbReference>
<evidence type="ECO:0000256" key="12">
    <source>
        <dbReference type="PROSITE-ProRule" id="PRU00087"/>
    </source>
</evidence>